<sequence length="458" mass="52164">MKSVAFCTLGCKVNQYETDAMEEMFLAAGYQVRTFKEKADVYVINTCTVTNIADRKSRQMLHRAKKMNPDSVVAAVGCYVQAAAERLKEDPDIDLIVGNNKKSQIVTLVKELLDARSHKDAGLSGDLHEEIHEALVDINHTKEYEELHVSRVCEHTRAYIKIQDGCNQFCSYCIIPYARGRVRSRDPEDILSEVQTLVERGYKEIVLTGIHISSYGLDFDNTEYNLSGNREHLISLIESLSKLGGLERIRLGSLEPRIITEDFVQRLCRIPQICPHFHLSLQSGCDTVLARMNRKYTGDQYDASCKLLRRYFDTPAITTDVIVGFPGETPEEFEEGAAFLEHIGFAEMHVFKYSRREGTRAAAMKDQVDEGVKNQRSARLLELDRKMKDAFIRQWQGREVKVLLEEKVVIDGKEYMSGHTKEYIRAVVSGSGLRENTIISAKLSLRLNEDFVFCERID</sequence>
<evidence type="ECO:0000256" key="2">
    <source>
        <dbReference type="ARBA" id="ARBA00002399"/>
    </source>
</evidence>
<dbReference type="PROSITE" id="PS51449">
    <property type="entry name" value="MTTASE_N"/>
    <property type="match status" value="1"/>
</dbReference>
<evidence type="ECO:0000256" key="6">
    <source>
        <dbReference type="ARBA" id="ARBA00022679"/>
    </source>
</evidence>
<dbReference type="SMART" id="SM00729">
    <property type="entry name" value="Elp3"/>
    <property type="match status" value="1"/>
</dbReference>
<dbReference type="EC" id="2.8.4.5" evidence="3"/>
<keyword evidence="10" id="KW-0408">Iron</keyword>
<reference evidence="18" key="2">
    <citation type="journal article" date="2021" name="PeerJ">
        <title>Extensive microbial diversity within the chicken gut microbiome revealed by metagenomics and culture.</title>
        <authorList>
            <person name="Gilroy R."/>
            <person name="Ravi A."/>
            <person name="Getino M."/>
            <person name="Pursley I."/>
            <person name="Horton D.L."/>
            <person name="Alikhan N.F."/>
            <person name="Baker D."/>
            <person name="Gharbi K."/>
            <person name="Hall N."/>
            <person name="Watson M."/>
            <person name="Adriaenssens E.M."/>
            <person name="Foster-Nyarko E."/>
            <person name="Jarju S."/>
            <person name="Secka A."/>
            <person name="Antonio M."/>
            <person name="Oren A."/>
            <person name="Chaudhuri R.R."/>
            <person name="La Ragione R."/>
            <person name="Hildebrand F."/>
            <person name="Pallen M.J."/>
        </authorList>
    </citation>
    <scope>NUCLEOTIDE SEQUENCE</scope>
    <source>
        <strain evidence="18">CHK178-757</strain>
    </source>
</reference>
<dbReference type="PANTHER" id="PTHR43837">
    <property type="entry name" value="RIBOSOMAL PROTEIN S12 METHYLTHIOTRANSFERASE RIMO"/>
    <property type="match status" value="1"/>
</dbReference>
<evidence type="ECO:0000259" key="16">
    <source>
        <dbReference type="PROSITE" id="PS51449"/>
    </source>
</evidence>
<dbReference type="InterPro" id="IPR005839">
    <property type="entry name" value="Methylthiotransferase"/>
</dbReference>
<dbReference type="InterPro" id="IPR034557">
    <property type="entry name" value="ThrcA_tRNA_MEthiotransferase"/>
</dbReference>
<dbReference type="Proteomes" id="UP000823927">
    <property type="component" value="Unassembled WGS sequence"/>
</dbReference>
<dbReference type="SFLD" id="SFLDF00295">
    <property type="entry name" value="threonylcarbamoyladenosine_tRN"/>
    <property type="match status" value="1"/>
</dbReference>
<dbReference type="GO" id="GO:0035598">
    <property type="term" value="F:tRNA (N(6)-L-threonylcarbamoyladenosine(37)-C(2))-methylthiotransferase activity"/>
    <property type="evidence" value="ECO:0007669"/>
    <property type="project" value="UniProtKB-EC"/>
</dbReference>
<proteinExistence type="inferred from homology"/>
<dbReference type="Pfam" id="PF04055">
    <property type="entry name" value="Radical_SAM"/>
    <property type="match status" value="1"/>
</dbReference>
<dbReference type="FunFam" id="3.80.30.20:FF:000001">
    <property type="entry name" value="tRNA-2-methylthio-N(6)-dimethylallyladenosine synthase 2"/>
    <property type="match status" value="1"/>
</dbReference>
<evidence type="ECO:0000259" key="17">
    <source>
        <dbReference type="PROSITE" id="PS51918"/>
    </source>
</evidence>
<gene>
    <name evidence="18" type="primary">mtaB</name>
    <name evidence="18" type="ORF">IAB46_07535</name>
</gene>
<dbReference type="SFLD" id="SFLDS00029">
    <property type="entry name" value="Radical_SAM"/>
    <property type="match status" value="1"/>
</dbReference>
<dbReference type="GO" id="GO:0035599">
    <property type="term" value="F:aspartic acid methylthiotransferase activity"/>
    <property type="evidence" value="ECO:0007669"/>
    <property type="project" value="TreeGrafter"/>
</dbReference>
<dbReference type="EMBL" id="DVIT01000027">
    <property type="protein sequence ID" value="HIS47393.1"/>
    <property type="molecule type" value="Genomic_DNA"/>
</dbReference>
<dbReference type="SFLD" id="SFLDG01061">
    <property type="entry name" value="methylthiotransferase"/>
    <property type="match status" value="1"/>
</dbReference>
<keyword evidence="5" id="KW-0963">Cytoplasm</keyword>
<dbReference type="PROSITE" id="PS51918">
    <property type="entry name" value="RADICAL_SAM"/>
    <property type="match status" value="1"/>
</dbReference>
<evidence type="ECO:0000313" key="19">
    <source>
        <dbReference type="Proteomes" id="UP000823927"/>
    </source>
</evidence>
<dbReference type="NCBIfam" id="TIGR01579">
    <property type="entry name" value="MiaB-like-C"/>
    <property type="match status" value="1"/>
</dbReference>
<name>A0A9D1F4A7_9FIRM</name>
<keyword evidence="8" id="KW-0819">tRNA processing</keyword>
<dbReference type="InterPro" id="IPR058240">
    <property type="entry name" value="rSAM_sf"/>
</dbReference>
<dbReference type="PROSITE" id="PS01278">
    <property type="entry name" value="MTTASE_RADICAL"/>
    <property type="match status" value="1"/>
</dbReference>
<dbReference type="GO" id="GO:0046872">
    <property type="term" value="F:metal ion binding"/>
    <property type="evidence" value="ECO:0007669"/>
    <property type="project" value="UniProtKB-KW"/>
</dbReference>
<feature type="domain" description="Radical SAM core" evidence="17">
    <location>
        <begin position="152"/>
        <end position="393"/>
    </location>
</feature>
<dbReference type="Pfam" id="PF00919">
    <property type="entry name" value="UPF0004"/>
    <property type="match status" value="1"/>
</dbReference>
<dbReference type="CDD" id="cd01335">
    <property type="entry name" value="Radical_SAM"/>
    <property type="match status" value="1"/>
</dbReference>
<dbReference type="FunFam" id="3.40.50.12160:FF:000004">
    <property type="entry name" value="Threonylcarbamoyladenosine tRNA methylthiotransferase MtaB"/>
    <property type="match status" value="1"/>
</dbReference>
<dbReference type="InterPro" id="IPR023404">
    <property type="entry name" value="rSAM_horseshoe"/>
</dbReference>
<keyword evidence="7" id="KW-0949">S-adenosyl-L-methionine</keyword>
<dbReference type="InterPro" id="IPR007197">
    <property type="entry name" value="rSAM"/>
</dbReference>
<dbReference type="InterPro" id="IPR006467">
    <property type="entry name" value="MiaB-like_bact"/>
</dbReference>
<dbReference type="InterPro" id="IPR020612">
    <property type="entry name" value="Methylthiotransferase_CS"/>
</dbReference>
<dbReference type="InterPro" id="IPR013848">
    <property type="entry name" value="Methylthiotransferase_N"/>
</dbReference>
<evidence type="ECO:0000256" key="10">
    <source>
        <dbReference type="ARBA" id="ARBA00023004"/>
    </source>
</evidence>
<dbReference type="NCBIfam" id="TIGR00089">
    <property type="entry name" value="MiaB/RimO family radical SAM methylthiotransferase"/>
    <property type="match status" value="1"/>
</dbReference>
<dbReference type="GO" id="GO:0005829">
    <property type="term" value="C:cytosol"/>
    <property type="evidence" value="ECO:0007669"/>
    <property type="project" value="TreeGrafter"/>
</dbReference>
<dbReference type="Gene3D" id="3.80.30.20">
    <property type="entry name" value="tm_1862 like domain"/>
    <property type="match status" value="1"/>
</dbReference>
<dbReference type="InterPro" id="IPR005840">
    <property type="entry name" value="Ribosomal_uS12_MeSTrfase_RimO"/>
</dbReference>
<evidence type="ECO:0000256" key="8">
    <source>
        <dbReference type="ARBA" id="ARBA00022694"/>
    </source>
</evidence>
<accession>A0A9D1F4A7</accession>
<evidence type="ECO:0000256" key="11">
    <source>
        <dbReference type="ARBA" id="ARBA00023014"/>
    </source>
</evidence>
<evidence type="ECO:0000256" key="15">
    <source>
        <dbReference type="ARBA" id="ARBA00069898"/>
    </source>
</evidence>
<evidence type="ECO:0000256" key="4">
    <source>
        <dbReference type="ARBA" id="ARBA00022485"/>
    </source>
</evidence>
<evidence type="ECO:0000313" key="18">
    <source>
        <dbReference type="EMBL" id="HIS47393.1"/>
    </source>
</evidence>
<dbReference type="SFLD" id="SFLDG01082">
    <property type="entry name" value="B12-binding_domain_containing"/>
    <property type="match status" value="1"/>
</dbReference>
<comment type="function">
    <text evidence="2">Catalyzes the methylthiolation of N6-threonylcarbamoyladenosine (t(6)A), leading to the formation of 2-methylthio-N6-threonylcarbamoyladenosine (ms(2)t(6)A) at position 37 in tRNAs that read codons beginning with adenine.</text>
</comment>
<keyword evidence="4" id="KW-0004">4Fe-4S</keyword>
<evidence type="ECO:0000256" key="9">
    <source>
        <dbReference type="ARBA" id="ARBA00022723"/>
    </source>
</evidence>
<keyword evidence="6" id="KW-0808">Transferase</keyword>
<keyword evidence="9" id="KW-0479">Metal-binding</keyword>
<comment type="caution">
    <text evidence="18">The sequence shown here is derived from an EMBL/GenBank/DDBJ whole genome shotgun (WGS) entry which is preliminary data.</text>
</comment>
<protein>
    <recommendedName>
        <fullName evidence="15">Threonylcarbamoyladenosine tRNA methylthiotransferase MtaB</fullName>
        <ecNumber evidence="3">2.8.4.5</ecNumber>
    </recommendedName>
    <alternativeName>
        <fullName evidence="12">tRNA-t(6)A37 methylthiotransferase</fullName>
    </alternativeName>
</protein>
<dbReference type="Gene3D" id="3.40.50.12160">
    <property type="entry name" value="Methylthiotransferase, N-terminal domain"/>
    <property type="match status" value="1"/>
</dbReference>
<dbReference type="SUPFAM" id="SSF102114">
    <property type="entry name" value="Radical SAM enzymes"/>
    <property type="match status" value="1"/>
</dbReference>
<dbReference type="AlphaFoldDB" id="A0A9D1F4A7"/>
<evidence type="ECO:0000256" key="3">
    <source>
        <dbReference type="ARBA" id="ARBA00013273"/>
    </source>
</evidence>
<comment type="similarity">
    <text evidence="14">Belongs to the methylthiotransferase family. MtaB subfamily.</text>
</comment>
<evidence type="ECO:0000256" key="14">
    <source>
        <dbReference type="ARBA" id="ARBA00061574"/>
    </source>
</evidence>
<comment type="cofactor">
    <cofactor evidence="1">
        <name>[4Fe-4S] cluster</name>
        <dbReference type="ChEBI" id="CHEBI:49883"/>
    </cofactor>
</comment>
<feature type="domain" description="MTTase N-terminal" evidence="16">
    <location>
        <begin position="2"/>
        <end position="114"/>
    </location>
</feature>
<evidence type="ECO:0000256" key="5">
    <source>
        <dbReference type="ARBA" id="ARBA00022490"/>
    </source>
</evidence>
<dbReference type="PANTHER" id="PTHR43837:SF1">
    <property type="entry name" value="RIBOSOMAL PROTEIN US12 METHYLTHIOTRANSFERASE RIMO"/>
    <property type="match status" value="1"/>
</dbReference>
<reference evidence="18" key="1">
    <citation type="submission" date="2020-10" db="EMBL/GenBank/DDBJ databases">
        <authorList>
            <person name="Gilroy R."/>
        </authorList>
    </citation>
    <scope>NUCLEOTIDE SEQUENCE</scope>
    <source>
        <strain evidence="18">CHK178-757</strain>
    </source>
</reference>
<keyword evidence="11" id="KW-0411">Iron-sulfur</keyword>
<evidence type="ECO:0000256" key="13">
    <source>
        <dbReference type="ARBA" id="ARBA00051661"/>
    </source>
</evidence>
<evidence type="ECO:0000256" key="12">
    <source>
        <dbReference type="ARBA" id="ARBA00031213"/>
    </source>
</evidence>
<comment type="catalytic activity">
    <reaction evidence="13">
        <text>N(6)-L-threonylcarbamoyladenosine(37) in tRNA + (sulfur carrier)-SH + AH2 + 2 S-adenosyl-L-methionine = 2-methylsulfanyl-N(6)-L-threonylcarbamoyladenosine(37) in tRNA + (sulfur carrier)-H + 5'-deoxyadenosine + L-methionine + A + S-adenosyl-L-homocysteine + 2 H(+)</text>
        <dbReference type="Rhea" id="RHEA:37075"/>
        <dbReference type="Rhea" id="RHEA-COMP:10163"/>
        <dbReference type="Rhea" id="RHEA-COMP:11092"/>
        <dbReference type="Rhea" id="RHEA-COMP:14737"/>
        <dbReference type="Rhea" id="RHEA-COMP:14739"/>
        <dbReference type="ChEBI" id="CHEBI:13193"/>
        <dbReference type="ChEBI" id="CHEBI:15378"/>
        <dbReference type="ChEBI" id="CHEBI:17319"/>
        <dbReference type="ChEBI" id="CHEBI:17499"/>
        <dbReference type="ChEBI" id="CHEBI:29917"/>
        <dbReference type="ChEBI" id="CHEBI:57844"/>
        <dbReference type="ChEBI" id="CHEBI:57856"/>
        <dbReference type="ChEBI" id="CHEBI:59789"/>
        <dbReference type="ChEBI" id="CHEBI:64428"/>
        <dbReference type="ChEBI" id="CHEBI:74418"/>
        <dbReference type="ChEBI" id="CHEBI:74420"/>
        <dbReference type="EC" id="2.8.4.5"/>
    </reaction>
</comment>
<dbReference type="GO" id="GO:0051539">
    <property type="term" value="F:4 iron, 4 sulfur cluster binding"/>
    <property type="evidence" value="ECO:0007669"/>
    <property type="project" value="UniProtKB-KW"/>
</dbReference>
<evidence type="ECO:0000256" key="7">
    <source>
        <dbReference type="ARBA" id="ARBA00022691"/>
    </source>
</evidence>
<dbReference type="InterPro" id="IPR006638">
    <property type="entry name" value="Elp3/MiaA/NifB-like_rSAM"/>
</dbReference>
<evidence type="ECO:0000256" key="1">
    <source>
        <dbReference type="ARBA" id="ARBA00001966"/>
    </source>
</evidence>
<organism evidence="18 19">
    <name type="scientific">Candidatus Scybalocola faecigallinarum</name>
    <dbReference type="NCBI Taxonomy" id="2840941"/>
    <lineage>
        <taxon>Bacteria</taxon>
        <taxon>Bacillati</taxon>
        <taxon>Bacillota</taxon>
        <taxon>Clostridia</taxon>
        <taxon>Lachnospirales</taxon>
        <taxon>Lachnospiraceae</taxon>
        <taxon>Lachnospiraceae incertae sedis</taxon>
        <taxon>Candidatus Scybalocola (ex Gilroy et al. 2021)</taxon>
    </lineage>
</organism>
<dbReference type="InterPro" id="IPR038135">
    <property type="entry name" value="Methylthiotransferase_N_sf"/>
</dbReference>